<proteinExistence type="predicted"/>
<comment type="caution">
    <text evidence="2">The sequence shown here is derived from an EMBL/GenBank/DDBJ whole genome shotgun (WGS) entry which is preliminary data.</text>
</comment>
<dbReference type="AlphaFoldDB" id="A0A543AZ73"/>
<dbReference type="OrthoDB" id="3784033at2"/>
<keyword evidence="3" id="KW-1185">Reference proteome</keyword>
<dbReference type="RefSeq" id="WP_142041410.1">
    <property type="nucleotide sequence ID" value="NZ_JBHTGS010000001.1"/>
</dbReference>
<reference evidence="2 3" key="1">
    <citation type="submission" date="2019-06" db="EMBL/GenBank/DDBJ databases">
        <title>Sequencing the genomes of 1000 actinobacteria strains.</title>
        <authorList>
            <person name="Klenk H.-P."/>
        </authorList>
    </citation>
    <scope>NUCLEOTIDE SEQUENCE [LARGE SCALE GENOMIC DNA]</scope>
    <source>
        <strain evidence="2 3">DSM 45928</strain>
    </source>
</reference>
<dbReference type="EMBL" id="VFOW01000001">
    <property type="protein sequence ID" value="TQL77864.1"/>
    <property type="molecule type" value="Genomic_DNA"/>
</dbReference>
<feature type="chain" id="PRO_5039011974" evidence="1">
    <location>
        <begin position="20"/>
        <end position="279"/>
    </location>
</feature>
<keyword evidence="1" id="KW-0732">Signal</keyword>
<sequence length="279" mass="29923">MRLFRIVAVGTAMLCWATAALIGATASDDTTAASASRLTATVELRRIPGDDRVLAIAVENHGDHPITVIGAELATDSFTPTGLLPVEVTVPVGAIRDVFIAYGRGICGDELSPTAAPATARLLLTDRQRVDLALPHPDGTLDRLLATDCAAAYLDRTVSIAFRDWDTDSDGRLRANLELTRVGGAEPFRLDRLSGNPHFDLTVVATAEPVAILDGRDDRMTVPVVVDVDCDAHNLAEAKQPFRFPLWLTVGDRVAIPTTIPVTTSDIAHLETLRTRRCG</sequence>
<name>A0A543AZ73_9ACTN</name>
<protein>
    <submittedName>
        <fullName evidence="2">Uncharacterized protein</fullName>
    </submittedName>
</protein>
<gene>
    <name evidence="2" type="ORF">FB566_3434</name>
</gene>
<organism evidence="2 3">
    <name type="scientific">Stackebrandtia endophytica</name>
    <dbReference type="NCBI Taxonomy" id="1496996"/>
    <lineage>
        <taxon>Bacteria</taxon>
        <taxon>Bacillati</taxon>
        <taxon>Actinomycetota</taxon>
        <taxon>Actinomycetes</taxon>
        <taxon>Glycomycetales</taxon>
        <taxon>Glycomycetaceae</taxon>
        <taxon>Stackebrandtia</taxon>
    </lineage>
</organism>
<dbReference type="InParanoid" id="A0A543AZ73"/>
<evidence type="ECO:0000313" key="3">
    <source>
        <dbReference type="Proteomes" id="UP000317043"/>
    </source>
</evidence>
<feature type="signal peptide" evidence="1">
    <location>
        <begin position="1"/>
        <end position="19"/>
    </location>
</feature>
<accession>A0A543AZ73</accession>
<evidence type="ECO:0000313" key="2">
    <source>
        <dbReference type="EMBL" id="TQL77864.1"/>
    </source>
</evidence>
<dbReference type="Proteomes" id="UP000317043">
    <property type="component" value="Unassembled WGS sequence"/>
</dbReference>
<evidence type="ECO:0000256" key="1">
    <source>
        <dbReference type="SAM" id="SignalP"/>
    </source>
</evidence>